<dbReference type="PRINTS" id="PR00039">
    <property type="entry name" value="HTHLYSR"/>
</dbReference>
<dbReference type="InterPro" id="IPR005119">
    <property type="entry name" value="LysR_subst-bd"/>
</dbReference>
<keyword evidence="3" id="KW-0238">DNA-binding</keyword>
<evidence type="ECO:0000256" key="2">
    <source>
        <dbReference type="ARBA" id="ARBA00023015"/>
    </source>
</evidence>
<evidence type="ECO:0000256" key="1">
    <source>
        <dbReference type="ARBA" id="ARBA00009437"/>
    </source>
</evidence>
<dbReference type="CDD" id="cd08417">
    <property type="entry name" value="PBP2_Nitroaromatics_like"/>
    <property type="match status" value="1"/>
</dbReference>
<accession>A0ABY9WGB8</accession>
<evidence type="ECO:0000259" key="5">
    <source>
        <dbReference type="PROSITE" id="PS50931"/>
    </source>
</evidence>
<gene>
    <name evidence="6" type="ORF">F0U60_01030</name>
</gene>
<evidence type="ECO:0000313" key="7">
    <source>
        <dbReference type="Proteomes" id="UP001611383"/>
    </source>
</evidence>
<dbReference type="Pfam" id="PF00126">
    <property type="entry name" value="HTH_1"/>
    <property type="match status" value="1"/>
</dbReference>
<evidence type="ECO:0000313" key="6">
    <source>
        <dbReference type="EMBL" id="WNG42834.1"/>
    </source>
</evidence>
<feature type="domain" description="HTH lysR-type" evidence="5">
    <location>
        <begin position="1"/>
        <end position="65"/>
    </location>
</feature>
<proteinExistence type="inferred from homology"/>
<organism evidence="6 7">
    <name type="scientific">Archangium minus</name>
    <dbReference type="NCBI Taxonomy" id="83450"/>
    <lineage>
        <taxon>Bacteria</taxon>
        <taxon>Pseudomonadati</taxon>
        <taxon>Myxococcota</taxon>
        <taxon>Myxococcia</taxon>
        <taxon>Myxococcales</taxon>
        <taxon>Cystobacterineae</taxon>
        <taxon>Archangiaceae</taxon>
        <taxon>Archangium</taxon>
    </lineage>
</organism>
<dbReference type="InterPro" id="IPR037402">
    <property type="entry name" value="YidZ_PBP2"/>
</dbReference>
<dbReference type="InterPro" id="IPR050389">
    <property type="entry name" value="LysR-type_TF"/>
</dbReference>
<dbReference type="InterPro" id="IPR036388">
    <property type="entry name" value="WH-like_DNA-bd_sf"/>
</dbReference>
<protein>
    <submittedName>
        <fullName evidence="6">LysR family transcriptional regulator</fullName>
    </submittedName>
</protein>
<sequence>MDIRRSDLPLLISLDVLLEELNVTRAARRLNVSQPALSAQLGRLRELFKDPLLLPSEAGRGMTPTPRALELQPALHQALLDLQSAVVRRVEFNPQEAQRHFTIALNDNIFTSIGLAVARDVLALGGPGIRLSFVAPTEENLTYRMERGEIDLYVGLSSKIPEALKSRLLLSDEFCFAQRKAHPRGKEAPTLEDYCQLSHVIVSQGGSFHSAVDDALARHGKVRRVAVTVPNYNQVALVLTDTDCVATLPSRLLRRYASGLDLLQLPFSMPSFDVAMGWHARAQHDPAHQWLRERFVRAATHQTSA</sequence>
<dbReference type="InterPro" id="IPR000847">
    <property type="entry name" value="LysR_HTH_N"/>
</dbReference>
<dbReference type="Gene3D" id="3.40.190.10">
    <property type="entry name" value="Periplasmic binding protein-like II"/>
    <property type="match status" value="2"/>
</dbReference>
<dbReference type="PANTHER" id="PTHR30118">
    <property type="entry name" value="HTH-TYPE TRANSCRIPTIONAL REGULATOR LEUO-RELATED"/>
    <property type="match status" value="1"/>
</dbReference>
<dbReference type="PROSITE" id="PS50931">
    <property type="entry name" value="HTH_LYSR"/>
    <property type="match status" value="1"/>
</dbReference>
<dbReference type="Proteomes" id="UP001611383">
    <property type="component" value="Chromosome"/>
</dbReference>
<keyword evidence="2" id="KW-0805">Transcription regulation</keyword>
<evidence type="ECO:0000256" key="3">
    <source>
        <dbReference type="ARBA" id="ARBA00023125"/>
    </source>
</evidence>
<dbReference type="SUPFAM" id="SSF53850">
    <property type="entry name" value="Periplasmic binding protein-like II"/>
    <property type="match status" value="1"/>
</dbReference>
<reference evidence="6 7" key="1">
    <citation type="submission" date="2019-08" db="EMBL/GenBank/DDBJ databases">
        <title>Archangium and Cystobacter genomes.</title>
        <authorList>
            <person name="Chen I.-C.K."/>
            <person name="Wielgoss S."/>
        </authorList>
    </citation>
    <scope>NUCLEOTIDE SEQUENCE [LARGE SCALE GENOMIC DNA]</scope>
    <source>
        <strain evidence="6 7">Cbm 6</strain>
    </source>
</reference>
<keyword evidence="4" id="KW-0804">Transcription</keyword>
<dbReference type="Gene3D" id="1.10.10.10">
    <property type="entry name" value="Winged helix-like DNA-binding domain superfamily/Winged helix DNA-binding domain"/>
    <property type="match status" value="1"/>
</dbReference>
<dbReference type="InterPro" id="IPR036390">
    <property type="entry name" value="WH_DNA-bd_sf"/>
</dbReference>
<evidence type="ECO:0000256" key="4">
    <source>
        <dbReference type="ARBA" id="ARBA00023163"/>
    </source>
</evidence>
<dbReference type="PANTHER" id="PTHR30118:SF15">
    <property type="entry name" value="TRANSCRIPTIONAL REGULATORY PROTEIN"/>
    <property type="match status" value="1"/>
</dbReference>
<dbReference type="EMBL" id="CP043494">
    <property type="protein sequence ID" value="WNG42834.1"/>
    <property type="molecule type" value="Genomic_DNA"/>
</dbReference>
<dbReference type="Pfam" id="PF03466">
    <property type="entry name" value="LysR_substrate"/>
    <property type="match status" value="1"/>
</dbReference>
<name>A0ABY9WGB8_9BACT</name>
<dbReference type="SUPFAM" id="SSF46785">
    <property type="entry name" value="Winged helix' DNA-binding domain"/>
    <property type="match status" value="1"/>
</dbReference>
<keyword evidence="7" id="KW-1185">Reference proteome</keyword>
<dbReference type="RefSeq" id="WP_395812956.1">
    <property type="nucleotide sequence ID" value="NZ_CP043494.1"/>
</dbReference>
<comment type="similarity">
    <text evidence="1">Belongs to the LysR transcriptional regulatory family.</text>
</comment>